<organism evidence="1 2">
    <name type="scientific">Actinomadura rugatobispora</name>
    <dbReference type="NCBI Taxonomy" id="1994"/>
    <lineage>
        <taxon>Bacteria</taxon>
        <taxon>Bacillati</taxon>
        <taxon>Actinomycetota</taxon>
        <taxon>Actinomycetes</taxon>
        <taxon>Streptosporangiales</taxon>
        <taxon>Thermomonosporaceae</taxon>
        <taxon>Actinomadura</taxon>
    </lineage>
</organism>
<protein>
    <recommendedName>
        <fullName evidence="3">Lipoprotein</fullName>
    </recommendedName>
</protein>
<evidence type="ECO:0000313" key="2">
    <source>
        <dbReference type="Proteomes" id="UP001596074"/>
    </source>
</evidence>
<dbReference type="PROSITE" id="PS51257">
    <property type="entry name" value="PROKAR_LIPOPROTEIN"/>
    <property type="match status" value="1"/>
</dbReference>
<dbReference type="RefSeq" id="WP_378287906.1">
    <property type="nucleotide sequence ID" value="NZ_JBHSON010000078.1"/>
</dbReference>
<name>A0ABW1ACF3_9ACTN</name>
<reference evidence="2" key="1">
    <citation type="journal article" date="2019" name="Int. J. Syst. Evol. Microbiol.">
        <title>The Global Catalogue of Microorganisms (GCM) 10K type strain sequencing project: providing services to taxonomists for standard genome sequencing and annotation.</title>
        <authorList>
            <consortium name="The Broad Institute Genomics Platform"/>
            <consortium name="The Broad Institute Genome Sequencing Center for Infectious Disease"/>
            <person name="Wu L."/>
            <person name="Ma J."/>
        </authorList>
    </citation>
    <scope>NUCLEOTIDE SEQUENCE [LARGE SCALE GENOMIC DNA]</scope>
    <source>
        <strain evidence="2">KCTC 42087</strain>
    </source>
</reference>
<evidence type="ECO:0008006" key="3">
    <source>
        <dbReference type="Google" id="ProtNLM"/>
    </source>
</evidence>
<sequence length="221" mass="23464">MSGRTMKAVAAAAVAGAALTGCGGGSLKVGSAALVDGDRITVSTLNEAVRDWQREFRADTTANRMRADPGSFGQGSAAEPLSETDLRRALDWMVRFRIADEVSRRQNVPVSEGRVDEVVNRLNQLGGAASRTRAEGLPARYTRDVARVVAVEDDLARRFGATGDPRSPQTAAAVQQLEGVLVETAGRMKITINPRFGSFDARRVVINPATTGLSAPESGIR</sequence>
<evidence type="ECO:0000313" key="1">
    <source>
        <dbReference type="EMBL" id="MFC5751944.1"/>
    </source>
</evidence>
<keyword evidence="2" id="KW-1185">Reference proteome</keyword>
<comment type="caution">
    <text evidence="1">The sequence shown here is derived from an EMBL/GenBank/DDBJ whole genome shotgun (WGS) entry which is preliminary data.</text>
</comment>
<gene>
    <name evidence="1" type="ORF">ACFPZN_40580</name>
</gene>
<accession>A0ABW1ACF3</accession>
<dbReference type="EMBL" id="JBHSON010000078">
    <property type="protein sequence ID" value="MFC5751944.1"/>
    <property type="molecule type" value="Genomic_DNA"/>
</dbReference>
<proteinExistence type="predicted"/>
<dbReference type="Proteomes" id="UP001596074">
    <property type="component" value="Unassembled WGS sequence"/>
</dbReference>